<proteinExistence type="predicted"/>
<evidence type="ECO:0000313" key="7">
    <source>
        <dbReference type="EMBL" id="TES86548.1"/>
    </source>
</evidence>
<keyword evidence="2 5" id="KW-0812">Transmembrane</keyword>
<evidence type="ECO:0000313" key="8">
    <source>
        <dbReference type="Proteomes" id="UP000320781"/>
    </source>
</evidence>
<dbReference type="Pfam" id="PF00999">
    <property type="entry name" value="Na_H_Exchanger"/>
    <property type="match status" value="1"/>
</dbReference>
<dbReference type="PANTHER" id="PTHR43021:SF2">
    <property type="entry name" value="CATION_H+ EXCHANGER DOMAIN-CONTAINING PROTEIN"/>
    <property type="match status" value="1"/>
</dbReference>
<name>A0A523QLE5_UNCAE</name>
<dbReference type="InterPro" id="IPR038770">
    <property type="entry name" value="Na+/solute_symporter_sf"/>
</dbReference>
<protein>
    <submittedName>
        <fullName evidence="7">Cation:proton antiporter</fullName>
    </submittedName>
</protein>
<sequence>TILSFAAILLLGLLAARILRRVKFPAVTAYLLLGVVLGPGVLGLVAGPVLDASGSISNIVLSFVAFGLGQSFSRENLSRIGKSVLWISLLEAGGAWFLVTFSCLYLLRQPLPVCLLFGSIASATAPATTVMVVRESGAKGNFTDTLLGVVATDDAWCLIIFAVSLAVARGLTDSAGESFHLSAAFARSLLEIGGALGLGASLALIFTLLSRHIRTSGDLLIYTLGFILLNTGLAIYFHLSVLLASMFLGMVVVNLSKTSFRFFDVVRTVDSPLYLAFFVLAGASLEIHVLAKLGLLSLSYFIFRILGKVGGASLGGWISRAATPIKKYLGFGLVPQAGVALGVALIAKAEFPLIGGMIFTTIVTTTILYEIVGPFFTRWALHKAGEIGQG</sequence>
<evidence type="ECO:0000256" key="4">
    <source>
        <dbReference type="ARBA" id="ARBA00023136"/>
    </source>
</evidence>
<dbReference type="GO" id="GO:0016020">
    <property type="term" value="C:membrane"/>
    <property type="evidence" value="ECO:0007669"/>
    <property type="project" value="UniProtKB-SubCell"/>
</dbReference>
<feature type="non-terminal residue" evidence="7">
    <location>
        <position position="1"/>
    </location>
</feature>
<evidence type="ECO:0000256" key="1">
    <source>
        <dbReference type="ARBA" id="ARBA00004141"/>
    </source>
</evidence>
<comment type="subcellular location">
    <subcellularLocation>
        <location evidence="1">Membrane</location>
        <topology evidence="1">Multi-pass membrane protein</topology>
    </subcellularLocation>
</comment>
<dbReference type="Proteomes" id="UP000320781">
    <property type="component" value="Unassembled WGS sequence"/>
</dbReference>
<feature type="domain" description="Cation/H+ exchanger transmembrane" evidence="6">
    <location>
        <begin position="9"/>
        <end position="381"/>
    </location>
</feature>
<feature type="transmembrane region" description="Helical" evidence="5">
    <location>
        <begin position="353"/>
        <end position="372"/>
    </location>
</feature>
<gene>
    <name evidence="7" type="ORF">E3J95_01690</name>
</gene>
<organism evidence="7 8">
    <name type="scientific">Aerophobetes bacterium</name>
    <dbReference type="NCBI Taxonomy" id="2030807"/>
    <lineage>
        <taxon>Bacteria</taxon>
        <taxon>Candidatus Aerophobota</taxon>
    </lineage>
</organism>
<feature type="transmembrane region" description="Helical" evidence="5">
    <location>
        <begin position="273"/>
        <end position="291"/>
    </location>
</feature>
<comment type="caution">
    <text evidence="7">The sequence shown here is derived from an EMBL/GenBank/DDBJ whole genome shotgun (WGS) entry which is preliminary data.</text>
</comment>
<feature type="transmembrane region" description="Helical" evidence="5">
    <location>
        <begin position="189"/>
        <end position="209"/>
    </location>
</feature>
<feature type="transmembrane region" description="Helical" evidence="5">
    <location>
        <begin position="221"/>
        <end position="253"/>
    </location>
</feature>
<keyword evidence="3 5" id="KW-1133">Transmembrane helix</keyword>
<accession>A0A523QLE5</accession>
<feature type="transmembrane region" description="Helical" evidence="5">
    <location>
        <begin position="328"/>
        <end position="347"/>
    </location>
</feature>
<feature type="transmembrane region" description="Helical" evidence="5">
    <location>
        <begin position="30"/>
        <end position="49"/>
    </location>
</feature>
<feature type="transmembrane region" description="Helical" evidence="5">
    <location>
        <begin position="114"/>
        <end position="133"/>
    </location>
</feature>
<dbReference type="GO" id="GO:1902600">
    <property type="term" value="P:proton transmembrane transport"/>
    <property type="evidence" value="ECO:0007669"/>
    <property type="project" value="InterPro"/>
</dbReference>
<evidence type="ECO:0000256" key="2">
    <source>
        <dbReference type="ARBA" id="ARBA00022692"/>
    </source>
</evidence>
<dbReference type="EMBL" id="SOKU01000079">
    <property type="protein sequence ID" value="TES86548.1"/>
    <property type="molecule type" value="Genomic_DNA"/>
</dbReference>
<evidence type="ECO:0000259" key="6">
    <source>
        <dbReference type="Pfam" id="PF00999"/>
    </source>
</evidence>
<keyword evidence="4 5" id="KW-0472">Membrane</keyword>
<reference evidence="7 8" key="1">
    <citation type="submission" date="2019-03" db="EMBL/GenBank/DDBJ databases">
        <title>Metabolic potential of uncultured bacteria and archaea associated with petroleum seepage in deep-sea sediments.</title>
        <authorList>
            <person name="Dong X."/>
            <person name="Hubert C."/>
        </authorList>
    </citation>
    <scope>NUCLEOTIDE SEQUENCE [LARGE SCALE GENOMIC DNA]</scope>
    <source>
        <strain evidence="7">E44_bin92</strain>
    </source>
</reference>
<feature type="transmembrane region" description="Helical" evidence="5">
    <location>
        <begin position="85"/>
        <end position="107"/>
    </location>
</feature>
<dbReference type="InterPro" id="IPR006153">
    <property type="entry name" value="Cation/H_exchanger_TM"/>
</dbReference>
<feature type="transmembrane region" description="Helical" evidence="5">
    <location>
        <begin position="145"/>
        <end position="168"/>
    </location>
</feature>
<dbReference type="PANTHER" id="PTHR43021">
    <property type="entry name" value="NA(+)/H(+) ANTIPORTER-RELATED"/>
    <property type="match status" value="1"/>
</dbReference>
<evidence type="ECO:0000256" key="3">
    <source>
        <dbReference type="ARBA" id="ARBA00022989"/>
    </source>
</evidence>
<dbReference type="Gene3D" id="1.20.1530.20">
    <property type="match status" value="1"/>
</dbReference>
<evidence type="ECO:0000256" key="5">
    <source>
        <dbReference type="SAM" id="Phobius"/>
    </source>
</evidence>
<dbReference type="GO" id="GO:0015297">
    <property type="term" value="F:antiporter activity"/>
    <property type="evidence" value="ECO:0007669"/>
    <property type="project" value="InterPro"/>
</dbReference>
<dbReference type="AlphaFoldDB" id="A0A523QLE5"/>